<sequence>RLEIPSDDEASVSSFLNESGTFKHGDLLVNKHGVRVISNGEAEVPALIQPSDNQLCLADFDTIRVLGQGAGGIVHLVQHKWTAQFFALKVIQIAIEESARDLIAKELKINQSCHSPYVVVCYQSFYENGAISLILEFMDRGSLADFLKKVNMIPEPCLAAICKQVLKGLFYLHHEKHIIHRDLKPSNLLINHLGEVKITDFGVSAIMESTSGLAVTFVGTYRYMSPERLNANHHGYRSDIWSLGLVILECALGRFPYSPPQPEGWVNFYELMEAIVESPAPFASPDVFSQEFCSFISSCVQKDPKDRLSTNELMTHPFINKYDDVDLGS</sequence>
<evidence type="ECO:0000256" key="8">
    <source>
        <dbReference type="ARBA" id="ARBA00049014"/>
    </source>
</evidence>
<evidence type="ECO:0000256" key="3">
    <source>
        <dbReference type="ARBA" id="ARBA00022741"/>
    </source>
</evidence>
<feature type="domain" description="Protein kinase" evidence="13">
    <location>
        <begin position="60"/>
        <end position="319"/>
    </location>
</feature>
<dbReference type="GO" id="GO:0004708">
    <property type="term" value="F:MAP kinase kinase activity"/>
    <property type="evidence" value="ECO:0007669"/>
    <property type="project" value="UniProtKB-EC"/>
</dbReference>
<keyword evidence="4" id="KW-0418">Kinase</keyword>
<evidence type="ECO:0000256" key="7">
    <source>
        <dbReference type="ARBA" id="ARBA00038999"/>
    </source>
</evidence>
<comment type="catalytic activity">
    <reaction evidence="10">
        <text>L-tyrosyl-[protein] + ATP = O-phospho-L-tyrosyl-[protein] + ADP + H(+)</text>
        <dbReference type="Rhea" id="RHEA:10596"/>
        <dbReference type="Rhea" id="RHEA-COMP:10136"/>
        <dbReference type="Rhea" id="RHEA-COMP:20101"/>
        <dbReference type="ChEBI" id="CHEBI:15378"/>
        <dbReference type="ChEBI" id="CHEBI:30616"/>
        <dbReference type="ChEBI" id="CHEBI:46858"/>
        <dbReference type="ChEBI" id="CHEBI:61978"/>
        <dbReference type="ChEBI" id="CHEBI:456216"/>
        <dbReference type="EC" id="2.7.12.2"/>
    </reaction>
</comment>
<keyword evidence="1 12" id="KW-0723">Serine/threonine-protein kinase</keyword>
<comment type="catalytic activity">
    <reaction evidence="9">
        <text>L-threonyl-[protein] + ATP = O-phospho-L-threonyl-[protein] + ADP + H(+)</text>
        <dbReference type="Rhea" id="RHEA:46608"/>
        <dbReference type="Rhea" id="RHEA-COMP:11060"/>
        <dbReference type="Rhea" id="RHEA-COMP:11605"/>
        <dbReference type="ChEBI" id="CHEBI:15378"/>
        <dbReference type="ChEBI" id="CHEBI:30013"/>
        <dbReference type="ChEBI" id="CHEBI:30616"/>
        <dbReference type="ChEBI" id="CHEBI:61977"/>
        <dbReference type="ChEBI" id="CHEBI:456216"/>
        <dbReference type="EC" id="2.7.12.2"/>
    </reaction>
</comment>
<evidence type="ECO:0000313" key="15">
    <source>
        <dbReference type="Proteomes" id="UP000015453"/>
    </source>
</evidence>
<feature type="non-terminal residue" evidence="14">
    <location>
        <position position="329"/>
    </location>
</feature>
<evidence type="ECO:0000259" key="13">
    <source>
        <dbReference type="PROSITE" id="PS50011"/>
    </source>
</evidence>
<comment type="catalytic activity">
    <reaction evidence="8">
        <text>L-seryl-[protein] + ATP = O-phospho-L-seryl-[protein] + ADP + H(+)</text>
        <dbReference type="Rhea" id="RHEA:17989"/>
        <dbReference type="Rhea" id="RHEA-COMP:9863"/>
        <dbReference type="Rhea" id="RHEA-COMP:11604"/>
        <dbReference type="ChEBI" id="CHEBI:15378"/>
        <dbReference type="ChEBI" id="CHEBI:29999"/>
        <dbReference type="ChEBI" id="CHEBI:30616"/>
        <dbReference type="ChEBI" id="CHEBI:83421"/>
        <dbReference type="ChEBI" id="CHEBI:456216"/>
        <dbReference type="EC" id="2.7.12.2"/>
    </reaction>
</comment>
<dbReference type="PROSITE" id="PS50011">
    <property type="entry name" value="PROTEIN_KINASE_DOM"/>
    <property type="match status" value="1"/>
</dbReference>
<dbReference type="Proteomes" id="UP000015453">
    <property type="component" value="Unassembled WGS sequence"/>
</dbReference>
<feature type="binding site" evidence="11">
    <location>
        <position position="89"/>
    </location>
    <ligand>
        <name>ATP</name>
        <dbReference type="ChEBI" id="CHEBI:30616"/>
    </ligand>
</feature>
<keyword evidence="2" id="KW-0808">Transferase</keyword>
<dbReference type="GO" id="GO:0051707">
    <property type="term" value="P:response to other organism"/>
    <property type="evidence" value="ECO:0007669"/>
    <property type="project" value="UniProtKB-ARBA"/>
</dbReference>
<evidence type="ECO:0000256" key="4">
    <source>
        <dbReference type="ARBA" id="ARBA00022777"/>
    </source>
</evidence>
<dbReference type="Pfam" id="PF00069">
    <property type="entry name" value="Pkinase"/>
    <property type="match status" value="1"/>
</dbReference>
<keyword evidence="3 11" id="KW-0547">Nucleotide-binding</keyword>
<dbReference type="PROSITE" id="PS00107">
    <property type="entry name" value="PROTEIN_KINASE_ATP"/>
    <property type="match status" value="1"/>
</dbReference>
<dbReference type="OrthoDB" id="10252354at2759"/>
<comment type="similarity">
    <text evidence="6">Belongs to the protein kinase superfamily. STE Ser/Thr protein kinase family. MAP kinase kinase subfamily.</text>
</comment>
<name>S8CAA2_9LAMI</name>
<protein>
    <recommendedName>
        <fullName evidence="7">mitogen-activated protein kinase kinase</fullName>
        <ecNumber evidence="7">2.7.12.2</ecNumber>
    </recommendedName>
</protein>
<evidence type="ECO:0000313" key="14">
    <source>
        <dbReference type="EMBL" id="EPS63770.1"/>
    </source>
</evidence>
<dbReference type="EMBL" id="AUSU01005251">
    <property type="protein sequence ID" value="EPS63770.1"/>
    <property type="molecule type" value="Genomic_DNA"/>
</dbReference>
<organism evidence="14 15">
    <name type="scientific">Genlisea aurea</name>
    <dbReference type="NCBI Taxonomy" id="192259"/>
    <lineage>
        <taxon>Eukaryota</taxon>
        <taxon>Viridiplantae</taxon>
        <taxon>Streptophyta</taxon>
        <taxon>Embryophyta</taxon>
        <taxon>Tracheophyta</taxon>
        <taxon>Spermatophyta</taxon>
        <taxon>Magnoliopsida</taxon>
        <taxon>eudicotyledons</taxon>
        <taxon>Gunneridae</taxon>
        <taxon>Pentapetalae</taxon>
        <taxon>asterids</taxon>
        <taxon>lamiids</taxon>
        <taxon>Lamiales</taxon>
        <taxon>Lentibulariaceae</taxon>
        <taxon>Genlisea</taxon>
    </lineage>
</organism>
<evidence type="ECO:0000256" key="2">
    <source>
        <dbReference type="ARBA" id="ARBA00022679"/>
    </source>
</evidence>
<evidence type="ECO:0000256" key="1">
    <source>
        <dbReference type="ARBA" id="ARBA00022527"/>
    </source>
</evidence>
<dbReference type="GO" id="GO:0004674">
    <property type="term" value="F:protein serine/threonine kinase activity"/>
    <property type="evidence" value="ECO:0007669"/>
    <property type="project" value="UniProtKB-KW"/>
</dbReference>
<dbReference type="FunFam" id="3.30.200.20:FF:000716">
    <property type="entry name" value="Mitogen-activated protein kinase kinase 1"/>
    <property type="match status" value="1"/>
</dbReference>
<dbReference type="FunFam" id="1.10.510.10:FF:000432">
    <property type="entry name" value="mitogen-activated protein kinase kinase 3"/>
    <property type="match status" value="1"/>
</dbReference>
<dbReference type="PANTHER" id="PTHR48013:SF32">
    <property type="entry name" value="MITOGEN-ACTIVATED PROTEIN KINASE KINASE 2-LIKE"/>
    <property type="match status" value="1"/>
</dbReference>
<evidence type="ECO:0000256" key="12">
    <source>
        <dbReference type="RuleBase" id="RU000304"/>
    </source>
</evidence>
<dbReference type="AlphaFoldDB" id="S8CAA2"/>
<dbReference type="EC" id="2.7.12.2" evidence="7"/>
<evidence type="ECO:0000256" key="10">
    <source>
        <dbReference type="ARBA" id="ARBA00051693"/>
    </source>
</evidence>
<gene>
    <name evidence="14" type="ORF">M569_11015</name>
</gene>
<dbReference type="GO" id="GO:0005524">
    <property type="term" value="F:ATP binding"/>
    <property type="evidence" value="ECO:0007669"/>
    <property type="project" value="UniProtKB-UniRule"/>
</dbReference>
<dbReference type="InterPro" id="IPR017441">
    <property type="entry name" value="Protein_kinase_ATP_BS"/>
</dbReference>
<dbReference type="InterPro" id="IPR011009">
    <property type="entry name" value="Kinase-like_dom_sf"/>
</dbReference>
<dbReference type="CDD" id="cd06623">
    <property type="entry name" value="PKc_MAPKK_plant_like"/>
    <property type="match status" value="1"/>
</dbReference>
<dbReference type="Gene3D" id="1.10.510.10">
    <property type="entry name" value="Transferase(Phosphotransferase) domain 1"/>
    <property type="match status" value="1"/>
</dbReference>
<dbReference type="PANTHER" id="PTHR48013">
    <property type="entry name" value="DUAL SPECIFICITY MITOGEN-ACTIVATED PROTEIN KINASE KINASE 5-RELATED"/>
    <property type="match status" value="1"/>
</dbReference>
<dbReference type="Gene3D" id="3.30.200.20">
    <property type="entry name" value="Phosphorylase Kinase, domain 1"/>
    <property type="match status" value="1"/>
</dbReference>
<evidence type="ECO:0000256" key="11">
    <source>
        <dbReference type="PROSITE-ProRule" id="PRU10141"/>
    </source>
</evidence>
<reference evidence="14 15" key="1">
    <citation type="journal article" date="2013" name="BMC Genomics">
        <title>The miniature genome of a carnivorous plant Genlisea aurea contains a low number of genes and short non-coding sequences.</title>
        <authorList>
            <person name="Leushkin E.V."/>
            <person name="Sutormin R.A."/>
            <person name="Nabieva E.R."/>
            <person name="Penin A.A."/>
            <person name="Kondrashov A.S."/>
            <person name="Logacheva M.D."/>
        </authorList>
    </citation>
    <scope>NUCLEOTIDE SEQUENCE [LARGE SCALE GENOMIC DNA]</scope>
</reference>
<proteinExistence type="inferred from homology"/>
<dbReference type="InterPro" id="IPR000719">
    <property type="entry name" value="Prot_kinase_dom"/>
</dbReference>
<accession>S8CAA2</accession>
<dbReference type="InterPro" id="IPR008271">
    <property type="entry name" value="Ser/Thr_kinase_AS"/>
</dbReference>
<evidence type="ECO:0000256" key="9">
    <source>
        <dbReference type="ARBA" id="ARBA00049299"/>
    </source>
</evidence>
<evidence type="ECO:0000256" key="5">
    <source>
        <dbReference type="ARBA" id="ARBA00022840"/>
    </source>
</evidence>
<keyword evidence="5 11" id="KW-0067">ATP-binding</keyword>
<comment type="caution">
    <text evidence="14">The sequence shown here is derived from an EMBL/GenBank/DDBJ whole genome shotgun (WGS) entry which is preliminary data.</text>
</comment>
<dbReference type="SUPFAM" id="SSF56112">
    <property type="entry name" value="Protein kinase-like (PK-like)"/>
    <property type="match status" value="1"/>
</dbReference>
<keyword evidence="15" id="KW-1185">Reference proteome</keyword>
<feature type="non-terminal residue" evidence="14">
    <location>
        <position position="1"/>
    </location>
</feature>
<dbReference type="PROSITE" id="PS00108">
    <property type="entry name" value="PROTEIN_KINASE_ST"/>
    <property type="match status" value="1"/>
</dbReference>
<evidence type="ECO:0000256" key="6">
    <source>
        <dbReference type="ARBA" id="ARBA00038035"/>
    </source>
</evidence>
<dbReference type="SMART" id="SM00220">
    <property type="entry name" value="S_TKc"/>
    <property type="match status" value="1"/>
</dbReference>